<dbReference type="AlphaFoldDB" id="A0A8X6N3I1"/>
<gene>
    <name evidence="1" type="ORF">NPIL_421141</name>
</gene>
<dbReference type="EMBL" id="BMAW01099841">
    <property type="protein sequence ID" value="GFS91920.1"/>
    <property type="molecule type" value="Genomic_DNA"/>
</dbReference>
<sequence>MVCDRYGVKLKLILHFFTLLLVISVSFTSGTETKYLTMWLVKISRSVYILKSIRSDMKTAQNINAQGYPFSWVSATDGLQGIRRRSDMDAPTLYLECFYSCIPANALEP</sequence>
<accession>A0A8X6N3I1</accession>
<proteinExistence type="predicted"/>
<protein>
    <submittedName>
        <fullName evidence="1">Uncharacterized protein</fullName>
    </submittedName>
</protein>
<name>A0A8X6N3I1_NEPPI</name>
<evidence type="ECO:0000313" key="2">
    <source>
        <dbReference type="Proteomes" id="UP000887013"/>
    </source>
</evidence>
<reference evidence="1" key="1">
    <citation type="submission" date="2020-08" db="EMBL/GenBank/DDBJ databases">
        <title>Multicomponent nature underlies the extraordinary mechanical properties of spider dragline silk.</title>
        <authorList>
            <person name="Kono N."/>
            <person name="Nakamura H."/>
            <person name="Mori M."/>
            <person name="Yoshida Y."/>
            <person name="Ohtoshi R."/>
            <person name="Malay A.D."/>
            <person name="Moran D.A.P."/>
            <person name="Tomita M."/>
            <person name="Numata K."/>
            <person name="Arakawa K."/>
        </authorList>
    </citation>
    <scope>NUCLEOTIDE SEQUENCE</scope>
</reference>
<dbReference type="Proteomes" id="UP000887013">
    <property type="component" value="Unassembled WGS sequence"/>
</dbReference>
<keyword evidence="2" id="KW-1185">Reference proteome</keyword>
<organism evidence="1 2">
    <name type="scientific">Nephila pilipes</name>
    <name type="common">Giant wood spider</name>
    <name type="synonym">Nephila maculata</name>
    <dbReference type="NCBI Taxonomy" id="299642"/>
    <lineage>
        <taxon>Eukaryota</taxon>
        <taxon>Metazoa</taxon>
        <taxon>Ecdysozoa</taxon>
        <taxon>Arthropoda</taxon>
        <taxon>Chelicerata</taxon>
        <taxon>Arachnida</taxon>
        <taxon>Araneae</taxon>
        <taxon>Araneomorphae</taxon>
        <taxon>Entelegynae</taxon>
        <taxon>Araneoidea</taxon>
        <taxon>Nephilidae</taxon>
        <taxon>Nephila</taxon>
    </lineage>
</organism>
<evidence type="ECO:0000313" key="1">
    <source>
        <dbReference type="EMBL" id="GFS91920.1"/>
    </source>
</evidence>
<comment type="caution">
    <text evidence="1">The sequence shown here is derived from an EMBL/GenBank/DDBJ whole genome shotgun (WGS) entry which is preliminary data.</text>
</comment>